<feature type="region of interest" description="Disordered" evidence="1">
    <location>
        <begin position="1"/>
        <end position="28"/>
    </location>
</feature>
<gene>
    <name evidence="2" type="ORF">MELLADRAFT_110008</name>
</gene>
<evidence type="ECO:0000256" key="1">
    <source>
        <dbReference type="SAM" id="MobiDB-lite"/>
    </source>
</evidence>
<evidence type="ECO:0000313" key="3">
    <source>
        <dbReference type="Proteomes" id="UP000001072"/>
    </source>
</evidence>
<dbReference type="RefSeq" id="XP_007414053.1">
    <property type="nucleotide sequence ID" value="XM_007413991.1"/>
</dbReference>
<dbReference type="EMBL" id="GL883129">
    <property type="protein sequence ID" value="EGG02651.1"/>
    <property type="molecule type" value="Genomic_DNA"/>
</dbReference>
<dbReference type="AlphaFoldDB" id="F4RYC2"/>
<protein>
    <submittedName>
        <fullName evidence="2">Uncharacterized protein</fullName>
    </submittedName>
</protein>
<sequence length="237" mass="25407">MHDSSAINPSDKPSSPTSPPPLDEESIAPLNSAETHMLSKLGSMPISEESWKEALATHQQKFLLLNTQDNHTLPRTAPATEPQDSYNSVVFQDLASLGPLYSAKPLKPKPAFLRLLPHPDSTSTRKNPTLPPLSINQAASLGSVDREHHPQSDSTIGFNMSCAPFNPLIPSLDSDGVLDGGGLDGIYVPTLSSPLLIDLGNELISLYSPVISRGMRLPPPLPPEKTDSFDFAPGSTM</sequence>
<dbReference type="KEGG" id="mlr:MELLADRAFT_110008"/>
<evidence type="ECO:0000313" key="2">
    <source>
        <dbReference type="EMBL" id="EGG02651.1"/>
    </source>
</evidence>
<organism evidence="3">
    <name type="scientific">Melampsora larici-populina (strain 98AG31 / pathotype 3-4-7)</name>
    <name type="common">Poplar leaf rust fungus</name>
    <dbReference type="NCBI Taxonomy" id="747676"/>
    <lineage>
        <taxon>Eukaryota</taxon>
        <taxon>Fungi</taxon>
        <taxon>Dikarya</taxon>
        <taxon>Basidiomycota</taxon>
        <taxon>Pucciniomycotina</taxon>
        <taxon>Pucciniomycetes</taxon>
        <taxon>Pucciniales</taxon>
        <taxon>Melampsoraceae</taxon>
        <taxon>Melampsora</taxon>
    </lineage>
</organism>
<proteinExistence type="predicted"/>
<dbReference type="VEuPathDB" id="FungiDB:MELLADRAFT_110008"/>
<dbReference type="GeneID" id="18923936"/>
<accession>F4RYC2</accession>
<reference evidence="3" key="1">
    <citation type="journal article" date="2011" name="Proc. Natl. Acad. Sci. U.S.A.">
        <title>Obligate biotrophy features unraveled by the genomic analysis of rust fungi.</title>
        <authorList>
            <person name="Duplessis S."/>
            <person name="Cuomo C.A."/>
            <person name="Lin Y.-C."/>
            <person name="Aerts A."/>
            <person name="Tisserant E."/>
            <person name="Veneault-Fourrey C."/>
            <person name="Joly D.L."/>
            <person name="Hacquard S."/>
            <person name="Amselem J."/>
            <person name="Cantarel B.L."/>
            <person name="Chiu R."/>
            <person name="Coutinho P.M."/>
            <person name="Feau N."/>
            <person name="Field M."/>
            <person name="Frey P."/>
            <person name="Gelhaye E."/>
            <person name="Goldberg J."/>
            <person name="Grabherr M.G."/>
            <person name="Kodira C.D."/>
            <person name="Kohler A."/>
            <person name="Kuees U."/>
            <person name="Lindquist E.A."/>
            <person name="Lucas S.M."/>
            <person name="Mago R."/>
            <person name="Mauceli E."/>
            <person name="Morin E."/>
            <person name="Murat C."/>
            <person name="Pangilinan J.L."/>
            <person name="Park R."/>
            <person name="Pearson M."/>
            <person name="Quesneville H."/>
            <person name="Rouhier N."/>
            <person name="Sakthikumar S."/>
            <person name="Salamov A.A."/>
            <person name="Schmutz J."/>
            <person name="Selles B."/>
            <person name="Shapiro H."/>
            <person name="Tanguay P."/>
            <person name="Tuskan G.A."/>
            <person name="Henrissat B."/>
            <person name="Van de Peer Y."/>
            <person name="Rouze P."/>
            <person name="Ellis J.G."/>
            <person name="Dodds P.N."/>
            <person name="Schein J.E."/>
            <person name="Zhong S."/>
            <person name="Hamelin R.C."/>
            <person name="Grigoriev I.V."/>
            <person name="Szabo L.J."/>
            <person name="Martin F."/>
        </authorList>
    </citation>
    <scope>NUCLEOTIDE SEQUENCE [LARGE SCALE GENOMIC DNA]</scope>
    <source>
        <strain evidence="3">98AG31 / pathotype 3-4-7</strain>
    </source>
</reference>
<keyword evidence="3" id="KW-1185">Reference proteome</keyword>
<dbReference type="HOGENOM" id="CLU_1170865_0_0_1"/>
<feature type="region of interest" description="Disordered" evidence="1">
    <location>
        <begin position="216"/>
        <end position="237"/>
    </location>
</feature>
<dbReference type="InParanoid" id="F4RYC2"/>
<name>F4RYC2_MELLP</name>
<dbReference type="Proteomes" id="UP000001072">
    <property type="component" value="Unassembled WGS sequence"/>
</dbReference>